<dbReference type="GO" id="GO:0006390">
    <property type="term" value="P:mitochondrial transcription"/>
    <property type="evidence" value="ECO:0007669"/>
    <property type="project" value="TreeGrafter"/>
</dbReference>
<dbReference type="InterPro" id="IPR002092">
    <property type="entry name" value="DNA-dir_Rpol_phage-type"/>
</dbReference>
<dbReference type="GO" id="GO:0034245">
    <property type="term" value="C:mitochondrial DNA-directed RNA polymerase complex"/>
    <property type="evidence" value="ECO:0007669"/>
    <property type="project" value="TreeGrafter"/>
</dbReference>
<dbReference type="OrthoDB" id="276422at2759"/>
<dbReference type="SMART" id="SM01311">
    <property type="entry name" value="RPOL_N"/>
    <property type="match status" value="1"/>
</dbReference>
<proteinExistence type="inferred from homology"/>
<dbReference type="InterPro" id="IPR043502">
    <property type="entry name" value="DNA/RNA_pol_sf"/>
</dbReference>
<dbReference type="Gene3D" id="1.10.1320.10">
    <property type="entry name" value="DNA-directed RNA polymerase, N-terminal domain"/>
    <property type="match status" value="1"/>
</dbReference>
<dbReference type="PANTHER" id="PTHR10102">
    <property type="entry name" value="DNA-DIRECTED RNA POLYMERASE, MITOCHONDRIAL"/>
    <property type="match status" value="1"/>
</dbReference>
<reference evidence="11" key="1">
    <citation type="submission" date="2020-09" db="EMBL/GenBank/DDBJ databases">
        <authorList>
            <person name="Kikuchi T."/>
        </authorList>
    </citation>
    <scope>NUCLEOTIDE SEQUENCE</scope>
    <source>
        <strain evidence="11">Ka4C1</strain>
    </source>
</reference>
<dbReference type="GO" id="GO:0001018">
    <property type="term" value="F:mitochondrial promoter sequence-specific DNA binding"/>
    <property type="evidence" value="ECO:0007669"/>
    <property type="project" value="TreeGrafter"/>
</dbReference>
<dbReference type="EC" id="2.7.7.6" evidence="2 9"/>
<dbReference type="PANTHER" id="PTHR10102:SF0">
    <property type="entry name" value="DNA-DIRECTED RNA POLYMERASE, MITOCHONDRIAL"/>
    <property type="match status" value="1"/>
</dbReference>
<evidence type="ECO:0000313" key="11">
    <source>
        <dbReference type="EMBL" id="CAD5222916.1"/>
    </source>
</evidence>
<dbReference type="Pfam" id="PF14700">
    <property type="entry name" value="RPOL_N"/>
    <property type="match status" value="1"/>
</dbReference>
<dbReference type="InterPro" id="IPR037159">
    <property type="entry name" value="RNA_POL_N_sf"/>
</dbReference>
<evidence type="ECO:0000256" key="6">
    <source>
        <dbReference type="ARBA" id="ARBA00022946"/>
    </source>
</evidence>
<evidence type="ECO:0000256" key="8">
    <source>
        <dbReference type="ARBA" id="ARBA00048552"/>
    </source>
</evidence>
<dbReference type="InterPro" id="IPR046950">
    <property type="entry name" value="DNA-dir_Rpol_C_phage-type"/>
</dbReference>
<dbReference type="Pfam" id="PF00940">
    <property type="entry name" value="RNA_pol"/>
    <property type="match status" value="1"/>
</dbReference>
<dbReference type="GO" id="GO:0003899">
    <property type="term" value="F:DNA-directed RNA polymerase activity"/>
    <property type="evidence" value="ECO:0007669"/>
    <property type="project" value="UniProtKB-EC"/>
</dbReference>
<dbReference type="FunFam" id="1.10.287.280:FF:000001">
    <property type="entry name" value="DNA-directed RNA polymerase"/>
    <property type="match status" value="1"/>
</dbReference>
<keyword evidence="3 9" id="KW-0240">DNA-directed RNA polymerase</keyword>
<comment type="similarity">
    <text evidence="1 9">Belongs to the phage and mitochondrial RNA polymerase family.</text>
</comment>
<dbReference type="Gene3D" id="1.10.150.20">
    <property type="entry name" value="5' to 3' exonuclease, C-terminal subdomain"/>
    <property type="match status" value="1"/>
</dbReference>
<comment type="caution">
    <text evidence="11">The sequence shown here is derived from an EMBL/GenBank/DDBJ whole genome shotgun (WGS) entry which is preliminary data.</text>
</comment>
<evidence type="ECO:0000256" key="2">
    <source>
        <dbReference type="ARBA" id="ARBA00012418"/>
    </source>
</evidence>
<dbReference type="EMBL" id="CAJFDI010000003">
    <property type="protein sequence ID" value="CAD5222916.1"/>
    <property type="molecule type" value="Genomic_DNA"/>
</dbReference>
<evidence type="ECO:0000256" key="9">
    <source>
        <dbReference type="RuleBase" id="RU003805"/>
    </source>
</evidence>
<keyword evidence="6" id="KW-0809">Transit peptide</keyword>
<dbReference type="PROSITE" id="PS00489">
    <property type="entry name" value="RNA_POL_PHAGE_2"/>
    <property type="match status" value="1"/>
</dbReference>
<dbReference type="Gene3D" id="1.10.287.280">
    <property type="match status" value="1"/>
</dbReference>
<dbReference type="InterPro" id="IPR029262">
    <property type="entry name" value="RPOL_N"/>
</dbReference>
<dbReference type="SUPFAM" id="SSF56672">
    <property type="entry name" value="DNA/RNA polymerases"/>
    <property type="match status" value="1"/>
</dbReference>
<evidence type="ECO:0000256" key="7">
    <source>
        <dbReference type="ARBA" id="ARBA00023163"/>
    </source>
</evidence>
<evidence type="ECO:0000256" key="1">
    <source>
        <dbReference type="ARBA" id="ARBA00009493"/>
    </source>
</evidence>
<sequence length="1140" mass="131629">MLQRAGIRVLRCSNCRFIRHSTALPAGKPKDVVEKESKTKKDKISATRLEWEQKIADFLSTELKKEHKRYSNEKKRKRIEHIVICHIRDEKLVPLLGFLARLTQSKEVIDGSADYGEIFTSALKHVSHFLSTKSSDFEFLRSQEAIPFFHNLFEVLPGIPLTSNDVTGAVAFCLAKLDEVKILPEEVKEQRERVVPGIQRRLTMVTTSHLPKQNRIFFNDPEFDIIKEYIQRGFDRIPREEPEESIKYGNCPLAESLNAPCSEEEYQGNPFITQSWTKQELKQRIRELLLREQNYCIAVENFARNSIERPMEVLLKEWQWKEAIQNTFEVMRGKVSQVNVTLFINGLNPEKVSERLFEVMNVALCTGQKVLAIPELETALAHSILDLAHSEFTSNVLKNSSEIFAEVFEEFLRYFERDSELPRTYSLREWWHKSAAKARVDPNFHVPLGGVSKASTEELGSFLLSVVMNSCFVPPNKLRRRKRGNVKAFSFRNVNIEEKSEWLENSYKINVNKMLEVHPILVELIEQHQFKKLLFPFHELPTTLPPRPWMDKGQCGPMYTKESEPLRNLYDFKDVNVNVEMRKRIRDGSQARPVFDALNDLGSTPWILNQATLQELTHAFDLSFNKEQKEVLHNLAIPMHPSTVQVPSFEEEFGAHRKVADVPSVEFIEFSKKQYEASKERNETNSLWYWLMYRLVLARHFRDEILYFPHNMDFRGRVYPISPHLNHMGDDINRSLLKFARGKEMGKSGFDWLKIHCINLTGLLKRESIESRLAYATTNLGLICDSAENPWTGRKWWMQSEEPWQTLAACIEIRDVLQSGIDPRRFVSHLPIHQDGSCNGFQHYAAMGRDLKGAAEVNLIPSEKPADIYSSVASRVEEKRQAHENCDDEKTRELAQDLRNYLHDSMPRKVIKQTVMTTVYGVTRFGAVLQIKKQLKALGIPGEKLGKFSSYISDLTLDSLNESFQASMQMKDWFRSCVSVSTKLMRPIEWTTPLGLPVAQPYVKAAKKHNKLCLVPILSKQTNAFPPNFVHSLDSTHMMLTALNCKKYGLTFAAVHDCFWTHSCDVEKMNEICREQFIALHSSPIVEDLARDLRQTFVPPSLARLLDPNTLREIDEKLTPNIEKGELDLNCIKDSVYFFS</sequence>
<keyword evidence="12" id="KW-1185">Reference proteome</keyword>
<dbReference type="Proteomes" id="UP000582659">
    <property type="component" value="Unassembled WGS sequence"/>
</dbReference>
<dbReference type="SMR" id="A0A7I8WGA4"/>
<organism evidence="11 12">
    <name type="scientific">Bursaphelenchus xylophilus</name>
    <name type="common">Pinewood nematode worm</name>
    <name type="synonym">Aphelenchoides xylophilus</name>
    <dbReference type="NCBI Taxonomy" id="6326"/>
    <lineage>
        <taxon>Eukaryota</taxon>
        <taxon>Metazoa</taxon>
        <taxon>Ecdysozoa</taxon>
        <taxon>Nematoda</taxon>
        <taxon>Chromadorea</taxon>
        <taxon>Rhabditida</taxon>
        <taxon>Tylenchina</taxon>
        <taxon>Tylenchomorpha</taxon>
        <taxon>Aphelenchoidea</taxon>
        <taxon>Aphelenchoididae</taxon>
        <taxon>Bursaphelenchus</taxon>
    </lineage>
</organism>
<dbReference type="PROSITE" id="PS00900">
    <property type="entry name" value="RNA_POL_PHAGE_1"/>
    <property type="match status" value="1"/>
</dbReference>
<name>A0A7I8WGA4_BURXY</name>
<evidence type="ECO:0000256" key="3">
    <source>
        <dbReference type="ARBA" id="ARBA00022478"/>
    </source>
</evidence>
<comment type="catalytic activity">
    <reaction evidence="8 9">
        <text>RNA(n) + a ribonucleoside 5'-triphosphate = RNA(n+1) + diphosphate</text>
        <dbReference type="Rhea" id="RHEA:21248"/>
        <dbReference type="Rhea" id="RHEA-COMP:14527"/>
        <dbReference type="Rhea" id="RHEA-COMP:17342"/>
        <dbReference type="ChEBI" id="CHEBI:33019"/>
        <dbReference type="ChEBI" id="CHEBI:61557"/>
        <dbReference type="ChEBI" id="CHEBI:140395"/>
        <dbReference type="EC" id="2.7.7.6"/>
    </reaction>
</comment>
<comment type="function">
    <text evidence="9">DNA-dependent RNA polymerase catalyzes the transcription of DNA into RNA using the four ribonucleoside triphosphates as substrates.</text>
</comment>
<dbReference type="AlphaFoldDB" id="A0A7I8WGA4"/>
<dbReference type="EMBL" id="CAJFCV020000003">
    <property type="protein sequence ID" value="CAG9111343.1"/>
    <property type="molecule type" value="Genomic_DNA"/>
</dbReference>
<keyword evidence="5 9" id="KW-0548">Nucleotidyltransferase</keyword>
<feature type="domain" description="DNA-directed RNA polymerase N-terminal" evidence="10">
    <location>
        <begin position="285"/>
        <end position="603"/>
    </location>
</feature>
<keyword evidence="7 9" id="KW-0804">Transcription</keyword>
<gene>
    <name evidence="11" type="ORF">BXYJ_LOCUS7718</name>
</gene>
<dbReference type="Proteomes" id="UP000659654">
    <property type="component" value="Unassembled WGS sequence"/>
</dbReference>
<accession>A0A7I8WGA4</accession>
<evidence type="ECO:0000259" key="10">
    <source>
        <dbReference type="SMART" id="SM01311"/>
    </source>
</evidence>
<evidence type="ECO:0000313" key="12">
    <source>
        <dbReference type="Proteomes" id="UP000659654"/>
    </source>
</evidence>
<evidence type="ECO:0000256" key="4">
    <source>
        <dbReference type="ARBA" id="ARBA00022679"/>
    </source>
</evidence>
<keyword evidence="4 9" id="KW-0808">Transferase</keyword>
<evidence type="ECO:0000256" key="5">
    <source>
        <dbReference type="ARBA" id="ARBA00022695"/>
    </source>
</evidence>
<protein>
    <recommendedName>
        <fullName evidence="2 9">DNA-directed RNA polymerase</fullName>
        <ecNumber evidence="2 9">2.7.7.6</ecNumber>
    </recommendedName>
</protein>